<reference evidence="1 2" key="1">
    <citation type="submission" date="2018-04" db="EMBL/GenBank/DDBJ databases">
        <authorList>
            <person name="Vogel A."/>
        </authorList>
    </citation>
    <scope>NUCLEOTIDE SEQUENCE [LARGE SCALE GENOMIC DNA]</scope>
</reference>
<evidence type="ECO:0000313" key="1">
    <source>
        <dbReference type="EMBL" id="VFQ67182.1"/>
    </source>
</evidence>
<protein>
    <submittedName>
        <fullName evidence="1">Uncharacterized protein</fullName>
    </submittedName>
</protein>
<evidence type="ECO:0000313" key="2">
    <source>
        <dbReference type="Proteomes" id="UP000595140"/>
    </source>
</evidence>
<accession>A0A484KY50</accession>
<organism evidence="1 2">
    <name type="scientific">Cuscuta campestris</name>
    <dbReference type="NCBI Taxonomy" id="132261"/>
    <lineage>
        <taxon>Eukaryota</taxon>
        <taxon>Viridiplantae</taxon>
        <taxon>Streptophyta</taxon>
        <taxon>Embryophyta</taxon>
        <taxon>Tracheophyta</taxon>
        <taxon>Spermatophyta</taxon>
        <taxon>Magnoliopsida</taxon>
        <taxon>eudicotyledons</taxon>
        <taxon>Gunneridae</taxon>
        <taxon>Pentapetalae</taxon>
        <taxon>asterids</taxon>
        <taxon>lamiids</taxon>
        <taxon>Solanales</taxon>
        <taxon>Convolvulaceae</taxon>
        <taxon>Cuscuteae</taxon>
        <taxon>Cuscuta</taxon>
        <taxon>Cuscuta subgen. Grammica</taxon>
        <taxon>Cuscuta sect. Cleistogrammica</taxon>
    </lineage>
</organism>
<dbReference type="EMBL" id="OOIL02000571">
    <property type="protein sequence ID" value="VFQ67182.1"/>
    <property type="molecule type" value="Genomic_DNA"/>
</dbReference>
<name>A0A484KY50_9ASTE</name>
<proteinExistence type="predicted"/>
<gene>
    <name evidence="1" type="ORF">CCAM_LOCUS8958</name>
</gene>
<dbReference type="AlphaFoldDB" id="A0A484KY50"/>
<sequence length="154" mass="16813">MNPNNSKFQFFFMRDKPGIFFASCVSKGSNDSGFSVRRPFLEEFGIVHHPGVRHLSGGRSGRSYPGRANPPHLLRPFISWSRDSVQDPCFDRIVCPRSVPVPVGEDLLLFGFTAAVRPCSVVVTVSRPSPSVAAVEESPIDSNPLISTLIRAGA</sequence>
<keyword evidence="2" id="KW-1185">Reference proteome</keyword>
<dbReference type="Proteomes" id="UP000595140">
    <property type="component" value="Unassembled WGS sequence"/>
</dbReference>